<gene>
    <name evidence="1" type="ORF">IAB12_02335</name>
</gene>
<evidence type="ECO:0000313" key="1">
    <source>
        <dbReference type="EMBL" id="HIV98602.1"/>
    </source>
</evidence>
<sequence>MNAMQTIRKQIMAVPDGSIFTIRDFYGITDQNNTKQCISRLVKEGVLKRVCKGIYQKPKYIKILNSYASADPYLVAEALVRENGWSISPAGNAALNILGLDTQVPMRTVYVSSGPNRKYEWGKTSIEFQHRSSKEIGPFSAITALIIQALKTIGPENIGDWHIRRLQSLLTEKDREAVRKESRFAFTWMQLYLERIVRKEPE</sequence>
<name>A0A9D1PU29_9SPIO</name>
<proteinExistence type="predicted"/>
<evidence type="ECO:0000313" key="2">
    <source>
        <dbReference type="Proteomes" id="UP000823936"/>
    </source>
</evidence>
<dbReference type="Pfam" id="PF19570">
    <property type="entry name" value="DUF6088"/>
    <property type="match status" value="1"/>
</dbReference>
<dbReference type="InterPro" id="IPR045738">
    <property type="entry name" value="DUF6088"/>
</dbReference>
<protein>
    <submittedName>
        <fullName evidence="1">Type IV toxin-antitoxin system AbiEi family antitoxin domain-containing protein</fullName>
    </submittedName>
</protein>
<organism evidence="1 2">
    <name type="scientific">Candidatus Ornithospirochaeta avicola</name>
    <dbReference type="NCBI Taxonomy" id="2840896"/>
    <lineage>
        <taxon>Bacteria</taxon>
        <taxon>Pseudomonadati</taxon>
        <taxon>Spirochaetota</taxon>
        <taxon>Spirochaetia</taxon>
        <taxon>Spirochaetales</taxon>
        <taxon>Spirochaetaceae</taxon>
        <taxon>Spirochaetaceae incertae sedis</taxon>
        <taxon>Candidatus Ornithospirochaeta</taxon>
    </lineage>
</organism>
<reference evidence="1" key="1">
    <citation type="journal article" date="2021" name="PeerJ">
        <title>Extensive microbial diversity within the chicken gut microbiome revealed by metagenomics and culture.</title>
        <authorList>
            <person name="Gilroy R."/>
            <person name="Ravi A."/>
            <person name="Getino M."/>
            <person name="Pursley I."/>
            <person name="Horton D.L."/>
            <person name="Alikhan N.F."/>
            <person name="Baker D."/>
            <person name="Gharbi K."/>
            <person name="Hall N."/>
            <person name="Watson M."/>
            <person name="Adriaenssens E.M."/>
            <person name="Foster-Nyarko E."/>
            <person name="Jarju S."/>
            <person name="Secka A."/>
            <person name="Antonio M."/>
            <person name="Oren A."/>
            <person name="Chaudhuri R.R."/>
            <person name="La Ragione R."/>
            <person name="Hildebrand F."/>
            <person name="Pallen M.J."/>
        </authorList>
    </citation>
    <scope>NUCLEOTIDE SEQUENCE</scope>
    <source>
        <strain evidence="1">Gambia11-129</strain>
    </source>
</reference>
<dbReference type="EMBL" id="DXHU01000008">
    <property type="protein sequence ID" value="HIV98602.1"/>
    <property type="molecule type" value="Genomic_DNA"/>
</dbReference>
<dbReference type="AlphaFoldDB" id="A0A9D1PU29"/>
<comment type="caution">
    <text evidence="1">The sequence shown here is derived from an EMBL/GenBank/DDBJ whole genome shotgun (WGS) entry which is preliminary data.</text>
</comment>
<dbReference type="Proteomes" id="UP000823936">
    <property type="component" value="Unassembled WGS sequence"/>
</dbReference>
<reference evidence="1" key="2">
    <citation type="submission" date="2021-04" db="EMBL/GenBank/DDBJ databases">
        <authorList>
            <person name="Gilroy R."/>
        </authorList>
    </citation>
    <scope>NUCLEOTIDE SEQUENCE</scope>
    <source>
        <strain evidence="1">Gambia11-129</strain>
    </source>
</reference>
<accession>A0A9D1PU29</accession>